<dbReference type="SUPFAM" id="SSF48097">
    <property type="entry name" value="Regulator of G-protein signaling, RGS"/>
    <property type="match status" value="1"/>
</dbReference>
<evidence type="ECO:0008006" key="3">
    <source>
        <dbReference type="Google" id="ProtNLM"/>
    </source>
</evidence>
<reference evidence="1 2" key="1">
    <citation type="journal article" date="2013" name="Curr. Biol.">
        <title>The Genome of the Foraminiferan Reticulomyxa filosa.</title>
        <authorList>
            <person name="Glockner G."/>
            <person name="Hulsmann N."/>
            <person name="Schleicher M."/>
            <person name="Noegel A.A."/>
            <person name="Eichinger L."/>
            <person name="Gallinger C."/>
            <person name="Pawlowski J."/>
            <person name="Sierra R."/>
            <person name="Euteneuer U."/>
            <person name="Pillet L."/>
            <person name="Moustafa A."/>
            <person name="Platzer M."/>
            <person name="Groth M."/>
            <person name="Szafranski K."/>
            <person name="Schliwa M."/>
        </authorList>
    </citation>
    <scope>NUCLEOTIDE SEQUENCE [LARGE SCALE GENOMIC DNA]</scope>
</reference>
<dbReference type="Gene3D" id="1.10.167.10">
    <property type="entry name" value="Regulator of G-protein Signalling 4, domain 2"/>
    <property type="match status" value="1"/>
</dbReference>
<dbReference type="InterPro" id="IPR036305">
    <property type="entry name" value="RGS_sf"/>
</dbReference>
<keyword evidence="2" id="KW-1185">Reference proteome</keyword>
<evidence type="ECO:0000313" key="2">
    <source>
        <dbReference type="Proteomes" id="UP000023152"/>
    </source>
</evidence>
<accession>X6N170</accession>
<dbReference type="InterPro" id="IPR044926">
    <property type="entry name" value="RGS_subdomain_2"/>
</dbReference>
<organism evidence="1 2">
    <name type="scientific">Reticulomyxa filosa</name>
    <dbReference type="NCBI Taxonomy" id="46433"/>
    <lineage>
        <taxon>Eukaryota</taxon>
        <taxon>Sar</taxon>
        <taxon>Rhizaria</taxon>
        <taxon>Retaria</taxon>
        <taxon>Foraminifera</taxon>
        <taxon>Monothalamids</taxon>
        <taxon>Reticulomyxidae</taxon>
        <taxon>Reticulomyxa</taxon>
    </lineage>
</organism>
<evidence type="ECO:0000313" key="1">
    <source>
        <dbReference type="EMBL" id="ETO19459.1"/>
    </source>
</evidence>
<proteinExistence type="predicted"/>
<sequence length="197" mass="23236">MEVFQFRKQFKHLSTVRENNGPEFQISDNVPKCRTLKENPDDYYKQAEAIRDRFIPYSSNLCINISHQMRKDLEAMDFRKLTLEQLAIIFDDAYRKIFSLLRDPFFRFRETYEYEALVRETKTSVSHQSGNNLTVPVQSQELLVVTDNQTVKHLHKLSQDINVNLFGHKEYLNDDKIHRFLKGVGDCFANCCTCKKS</sequence>
<protein>
    <recommendedName>
        <fullName evidence="3">RGS domain-containing protein</fullName>
    </recommendedName>
</protein>
<dbReference type="EMBL" id="ASPP01013649">
    <property type="protein sequence ID" value="ETO19459.1"/>
    <property type="molecule type" value="Genomic_DNA"/>
</dbReference>
<gene>
    <name evidence="1" type="ORF">RFI_17770</name>
</gene>
<dbReference type="AlphaFoldDB" id="X6N170"/>
<name>X6N170_RETFI</name>
<comment type="caution">
    <text evidence="1">The sequence shown here is derived from an EMBL/GenBank/DDBJ whole genome shotgun (WGS) entry which is preliminary data.</text>
</comment>
<dbReference type="Proteomes" id="UP000023152">
    <property type="component" value="Unassembled WGS sequence"/>
</dbReference>